<protein>
    <recommendedName>
        <fullName evidence="4">Trypsin-like peptidase domain-containing protein</fullName>
    </recommendedName>
</protein>
<comment type="caution">
    <text evidence="2">The sequence shown here is derived from an EMBL/GenBank/DDBJ whole genome shotgun (WGS) entry which is preliminary data.</text>
</comment>
<feature type="region of interest" description="Disordered" evidence="1">
    <location>
        <begin position="758"/>
        <end position="844"/>
    </location>
</feature>
<name>A0A8J3YGL7_9ACTN</name>
<evidence type="ECO:0000313" key="2">
    <source>
        <dbReference type="EMBL" id="GIJ43628.1"/>
    </source>
</evidence>
<dbReference type="AlphaFoldDB" id="A0A8J3YGL7"/>
<dbReference type="Pfam" id="PF13365">
    <property type="entry name" value="Trypsin_2"/>
    <property type="match status" value="1"/>
</dbReference>
<dbReference type="InterPro" id="IPR027417">
    <property type="entry name" value="P-loop_NTPase"/>
</dbReference>
<dbReference type="Proteomes" id="UP000619260">
    <property type="component" value="Unassembled WGS sequence"/>
</dbReference>
<reference evidence="2" key="1">
    <citation type="submission" date="2021-01" db="EMBL/GenBank/DDBJ databases">
        <title>Whole genome shotgun sequence of Virgisporangium aliadipatigenens NBRC 105644.</title>
        <authorList>
            <person name="Komaki H."/>
            <person name="Tamura T."/>
        </authorList>
    </citation>
    <scope>NUCLEOTIDE SEQUENCE</scope>
    <source>
        <strain evidence="2">NBRC 105644</strain>
    </source>
</reference>
<dbReference type="Gene3D" id="3.40.50.300">
    <property type="entry name" value="P-loop containing nucleotide triphosphate hydrolases"/>
    <property type="match status" value="1"/>
</dbReference>
<feature type="compositionally biased region" description="Low complexity" evidence="1">
    <location>
        <begin position="690"/>
        <end position="699"/>
    </location>
</feature>
<dbReference type="SUPFAM" id="SSF52540">
    <property type="entry name" value="P-loop containing nucleoside triphosphate hydrolases"/>
    <property type="match status" value="1"/>
</dbReference>
<evidence type="ECO:0008006" key="4">
    <source>
        <dbReference type="Google" id="ProtNLM"/>
    </source>
</evidence>
<gene>
    <name evidence="2" type="ORF">Val02_05140</name>
</gene>
<organism evidence="2 3">
    <name type="scientific">Virgisporangium aliadipatigenens</name>
    <dbReference type="NCBI Taxonomy" id="741659"/>
    <lineage>
        <taxon>Bacteria</taxon>
        <taxon>Bacillati</taxon>
        <taxon>Actinomycetota</taxon>
        <taxon>Actinomycetes</taxon>
        <taxon>Micromonosporales</taxon>
        <taxon>Micromonosporaceae</taxon>
        <taxon>Virgisporangium</taxon>
    </lineage>
</organism>
<sequence length="1093" mass="115440">MIDERRVCEVWADDRSVGTGLLVSERLLLTAWHVARAGAATVRFPALHATQRCRAEVVWSRDDLDVALLRLAEPVRAARLTPVRWGRFVTGRSGIPAETLGFPDAHVAGPDGMRDWAHVAGELQALDRRKSGRIDLAVRSWPERWERRSLWRGVSGAPLVSGGLVCGVVVEDPHAYHSRRLTAVRVEAFFDDPVFAAELAHPILEPAELAPLQQHTPARTSPANLLRADAEVMPFHGREDVLERLCGWRDDEDVQRSVRVLTGSGGQGKTRLAREFARRTAREGWAVLDLREEVVAFESVRDVRERLLIVVDYPEKRRDQLAALVEALPGIRSVRLLMTARTGGDWLTQLTTHCREFRELLPDDVDDAVERLQPLPLDPDLYGRALDAYRSRLQALRPEVDWTAAARRAGTPTLDVSRYGNALTLQMEALGRLLSAADGAPVSTVDNTSMSTVDPAAVVLNHEARYWSRHAATVADLGTRLPGPVLQRVVTVATLCTAREDRAESPLPILRRLPDLRDQPAATMTAVAQWLNDLYGEPGWACAPMRPDPLHESLVARELDATPGLLDGVLPVLTERQSIELLVVLARSAAVSTTVTGALTGLLRRFPTRLARAALVAAGHLDDTARERLLAVLAAAGITQSAGIRLWQQRLSDAVSGLGDLLRPRGRRRDTPLSQAATGRHTGPSLSMVSGSGAAAGSGTSPVRLISDAVTMAVARAARTPFGQLLQQHPDLGRRVAAGVAAVATIPVLLALPGSGSPPVDAAAGPSVAGQKSNGAPMPGSSVPGATRPGEYPANRPGPGDPVGSDPAGAAPGGSAAPAGPGAPPDPGTGAGSSGPAATEPNDGKFDVEVDATALSTAQITIGGATGLVDSRVVHKVRMAPGSYKLSSGSAWHDKKFTVTAAGTVDYDAGVSYFSGRGTPRLTVTGLAITVDARSMSGPTFGVFNVRSNMATGAPQVLRVLPATYALGFHSTWTKESFTVTEAGTVDYPAGATYLGGRGGTTLTVHGVAVTVDATKLTAPTFSVWGVLGAANKNTPVSLRLLPADYRIAAGSTWSTAFFTVTPAGGVTRDAAAAPYLSVGGNTVSITTATLPA</sequence>
<feature type="region of interest" description="Disordered" evidence="1">
    <location>
        <begin position="662"/>
        <end position="700"/>
    </location>
</feature>
<dbReference type="Gene3D" id="2.40.10.120">
    <property type="match status" value="1"/>
</dbReference>
<dbReference type="RefSeq" id="WP_203897185.1">
    <property type="nucleotide sequence ID" value="NZ_BOPF01000002.1"/>
</dbReference>
<evidence type="ECO:0000313" key="3">
    <source>
        <dbReference type="Proteomes" id="UP000619260"/>
    </source>
</evidence>
<evidence type="ECO:0000256" key="1">
    <source>
        <dbReference type="SAM" id="MobiDB-lite"/>
    </source>
</evidence>
<dbReference type="SUPFAM" id="SSF50494">
    <property type="entry name" value="Trypsin-like serine proteases"/>
    <property type="match status" value="1"/>
</dbReference>
<feature type="compositionally biased region" description="Low complexity" evidence="1">
    <location>
        <begin position="802"/>
        <end position="820"/>
    </location>
</feature>
<proteinExistence type="predicted"/>
<dbReference type="InterPro" id="IPR009003">
    <property type="entry name" value="Peptidase_S1_PA"/>
</dbReference>
<dbReference type="EMBL" id="BOPF01000002">
    <property type="protein sequence ID" value="GIJ43628.1"/>
    <property type="molecule type" value="Genomic_DNA"/>
</dbReference>
<accession>A0A8J3YGL7</accession>
<keyword evidence="3" id="KW-1185">Reference proteome</keyword>